<dbReference type="GO" id="GO:0016757">
    <property type="term" value="F:glycosyltransferase activity"/>
    <property type="evidence" value="ECO:0007669"/>
    <property type="project" value="InterPro"/>
</dbReference>
<proteinExistence type="predicted"/>
<accession>A0A8B2NL15</accession>
<dbReference type="InterPro" id="IPR049625">
    <property type="entry name" value="Glyco_transf_61_cat"/>
</dbReference>
<evidence type="ECO:0000313" key="3">
    <source>
        <dbReference type="Proteomes" id="UP000249590"/>
    </source>
</evidence>
<comment type="caution">
    <text evidence="2">The sequence shown here is derived from an EMBL/GenBank/DDBJ whole genome shotgun (WGS) entry which is preliminary data.</text>
</comment>
<evidence type="ECO:0000259" key="1">
    <source>
        <dbReference type="Pfam" id="PF04577"/>
    </source>
</evidence>
<keyword evidence="3" id="KW-1185">Reference proteome</keyword>
<dbReference type="Proteomes" id="UP000249590">
    <property type="component" value="Unassembled WGS sequence"/>
</dbReference>
<sequence length="154" mass="17498">MSIMLNSLVSTVHATNGDRMGQRYGYLAVRYQKKTKSFSSLIDIENVLSKQGWEIFYPEKHSVKKQLEVLASASRIAGLIGSAFHSLVLIKDVNADITIFTPKTPQIGVYKTIANVRGFSQRDVYLDFDDIKTPEERFYQLLNPEEILDTLSYT</sequence>
<protein>
    <recommendedName>
        <fullName evidence="1">Glycosyltransferase 61 catalytic domain-containing protein</fullName>
    </recommendedName>
</protein>
<dbReference type="Pfam" id="PF04577">
    <property type="entry name" value="Glyco_transf_61"/>
    <property type="match status" value="1"/>
</dbReference>
<dbReference type="RefSeq" id="WP_111352832.1">
    <property type="nucleotide sequence ID" value="NZ_QHHQ01000032.1"/>
</dbReference>
<name>A0A8B2NL15_9HYPH</name>
<dbReference type="EMBL" id="QHHQ01000032">
    <property type="protein sequence ID" value="RAH95321.1"/>
    <property type="molecule type" value="Genomic_DNA"/>
</dbReference>
<evidence type="ECO:0000313" key="2">
    <source>
        <dbReference type="EMBL" id="RAH95321.1"/>
    </source>
</evidence>
<organism evidence="2 3">
    <name type="scientific">Acuticoccus sediminis</name>
    <dbReference type="NCBI Taxonomy" id="2184697"/>
    <lineage>
        <taxon>Bacteria</taxon>
        <taxon>Pseudomonadati</taxon>
        <taxon>Pseudomonadota</taxon>
        <taxon>Alphaproteobacteria</taxon>
        <taxon>Hyphomicrobiales</taxon>
        <taxon>Amorphaceae</taxon>
        <taxon>Acuticoccus</taxon>
    </lineage>
</organism>
<feature type="domain" description="Glycosyltransferase 61 catalytic" evidence="1">
    <location>
        <begin position="32"/>
        <end position="90"/>
    </location>
</feature>
<dbReference type="AlphaFoldDB" id="A0A8B2NL15"/>
<gene>
    <name evidence="2" type="ORF">DLJ53_34435</name>
</gene>
<reference evidence="2 3" key="1">
    <citation type="submission" date="2018-05" db="EMBL/GenBank/DDBJ databases">
        <title>Acuticoccus sediminis sp. nov., isolated from deep-sea sediment of Indian Ocean.</title>
        <authorList>
            <person name="Liu X."/>
            <person name="Lai Q."/>
            <person name="Du Y."/>
            <person name="Sun F."/>
            <person name="Zhang X."/>
            <person name="Wang S."/>
            <person name="Shao Z."/>
        </authorList>
    </citation>
    <scope>NUCLEOTIDE SEQUENCE [LARGE SCALE GENOMIC DNA]</scope>
    <source>
        <strain evidence="2 3">PTG4-2</strain>
    </source>
</reference>